<name>A0ABV8T5V0_9GAMM</name>
<dbReference type="SUPFAM" id="SSF51126">
    <property type="entry name" value="Pectin lyase-like"/>
    <property type="match status" value="2"/>
</dbReference>
<dbReference type="NCBIfam" id="TIGR01901">
    <property type="entry name" value="adhes_NPXG"/>
    <property type="match status" value="1"/>
</dbReference>
<dbReference type="InterPro" id="IPR011050">
    <property type="entry name" value="Pectin_lyase_fold/virulence"/>
</dbReference>
<evidence type="ECO:0000256" key="1">
    <source>
        <dbReference type="SAM" id="SignalP"/>
    </source>
</evidence>
<dbReference type="Pfam" id="PF05860">
    <property type="entry name" value="TPS"/>
    <property type="match status" value="1"/>
</dbReference>
<dbReference type="SMART" id="SM00912">
    <property type="entry name" value="Haemagg_act"/>
    <property type="match status" value="2"/>
</dbReference>
<evidence type="ECO:0000313" key="4">
    <source>
        <dbReference type="Proteomes" id="UP001595904"/>
    </source>
</evidence>
<dbReference type="PANTHER" id="PTHR12338:SF5">
    <property type="entry name" value="ANTIGEN 43-RELATED"/>
    <property type="match status" value="1"/>
</dbReference>
<sequence>MDRKPAHSRFRKSAARKPLRLSAKRTSAIAIAVAAALTGSHAFAQTAPFGSMVAMQNGMVRLPNGTMSKWTGANRPVVGTASDGRPLMTIEQTEQKALLDWERFELQANEILEFQQQRADWIAVNRVHSDSPSRIDGEIRAIGRVFILNDNGVLMGQGATVNTRQLVTGRGVSDVLVEGNTTTIVQSKDKAILNWSDMSTQAGEVLKFQQEKKDWIALNRSLLEGQATQLKGDIKADGHLVLVAREGLAIDGKVEAQQVIASSLEVRDSQFLSSHGLLSQADNYNDRTDPTFSNTWKYNIDPQWNQGLLYADDPPPPAHDPNDPLRYAVTVGTTGSIETASRGKVMLLGPNVNNRGRIRVQDEGQVLLAAGDNIYLLGGGSNGVVTAYAGAYNPMSFMRANVPYNGTPWRGGGVVTADWVDFINNMTAGTDIGTFAVGDVMTPEQGAAVFDRIVPYINEQQARRVDDVGFHARNEGIISSLRGGRVDFRGWNLEQMGAIEMTSTASFRGAISFTPVMYDYQEYPNNGENGPMAPGNGNVVFGRGSLTQITPDLDATDTIPVSEGPQSVGSLTINARSVHMQEDAIIYLPSGSMNVLLDAGAHVFSNRGAGANFDNEDGTRFLMDRGATIDLSGWETTLGMGYHQVTGKLYAAQLADSPLQRDGALYRQEISVDRRFGTNVADWQSFDNLSKGTLAQFLINGGTLTMDIGDDFIMKSGSVIDVSGGKITYEDGYVYTSLLRRLDGSVIDIREADPDELYMGLANTWTRYDTKWNTQRTYYIPLMSSVQGRYETSYEQGGNAGSIKILAPDTVLQGTVLGGTTIGRYQRTNRPTAGVFELNNAGESEKEYVSNNILITAAENALADSFGIRDMLSDVYDDLFGDEFDPETDQPAPAGSATGRLFDNTTLTSADFFERSTMGSYSFDQDGRIDPLNRVNNAFVPLDGPAVLIERGAQLNLDNGASLEITAGQRIEFLGSVRTEGGNINLSGMSLRFGESSVLDTRGSWYSDYELDEPVALSSVPRIDGGRISLAAIGDPTGSDDVTLTLPATMILDASGGAWVDRNGKIKAGKGGDIAVVVAGVPEFDLSGLDSARAYGLGGNGKFSMIVARNIHIGTELPEVEDEAQPEAMLFRPEFFQNSGFSAISLASSNGTVTLQEGVQVNATSASLQLDQSTLSNGVLSAYYAPSGSDIYDLATPRYLPPEQRAAGLRNGMAISLGGVAIGIEEGSLLGTEAGGSLALGAGLVDVAGTLSAPAGTISVSGGTENGSVLVHDTARLLAPGAVRILSRGMDSSGRELLDGEVLNGGTITLSAATLEIERGAVLDVSGTSAVFDLAQSASGSVVRQPRTVASDGGSISVGGRLLDVNDATFLAHAGGAGARGGNFSLSWAGGYELERAPGVPTPDSVYDMFGWFFEFGYVNDLNGTPLASFFGTDLSQVDWNIFGTVYDFHFPPGFTVNSREELVAMLKAYDAAVLGAAPVLLVGDNLPDVGGPPLAPNIEPALRALLEQLGGYQFQEIPDNRPSPVTRLSPANIVAGGFAGLEIDAAPGIVFFGDATLGGRRADGSAIFDRIKLSAPRIMGQRGANVNVNADVVILSGEAAGLPVDQAMYDSALTNIGVHAVNEDTHLHIAADKLLQVESAQFYGYSDTTLSSGGDIRLVGNTVGNGQPPTGFIHSAGKLIFKADQLYAATGRKYDIKSDDTIEILPQDAGTPINASPYEAGAELTLTAPRIVQGGTVRSPLGTINLVGVDDGSEGANTITLLPGSLTSVSSDGKVIPYGATASGDTWIDPITGQELTALPGKSVNLTAETLDMQEGAVLDVKGGGDLFASEFTPGIGGTKDWTTGYRNEDYEWVNDASNVFAVIPGYDADIAPIGLGNTSGAAIGERIWLSGGSGLPAGYYTLLPARYALLPGAFRVTANHHYGDHGDMVPGQSRALLDGSSIQAGYRFMPGVDGSPRYTAQRTDGYLVMPGATLRERSQYVETRANTFYLSDAFLKKALRTNRPVGEVPRIPLDGGSVVLDASGSIRLDATLRSAAAEGGRGGFADIKGEKILVASAATDLSQYQDYLVLDSDRLNSFGAESLLLGGVREQGAVNVEIDVGATDIVIDNAGSVLAGPELLFASGGDITVKAGSAVETRGTISGSSGDLRVRPSIAGYTDDRGTPYTWDDVVVHGAFDQGAVLRLSSSEQVDILRNINAVDALAQLLADPVALAAVNAQRVAGGLDPITQRGSLLIEDGARLTSSRSLALDATNDTRLASGASVSTRQISASASRVSVGEVPSGTSGLVFAGGSLGALAAAEDILLKSYSSIDFYGSATLRADGALSLDSRQINAVNADNGTVAIAGKSLTLTNTNGGTSTATAGTARLLIEGDNIYLAGEDKWLSGVGTVDIQARERVIGRDENTLFVPAGLNIQAADVTADSGARLFFDAQGDVIINNNGNTNLPAFQTLGATLGITGSSVVNQGRMGLTGGTINLRARSGNVTLAQGSSIDVTSNTSQIFDVEVGVAGGTVNLTSDHGNIDMRSGATIDISGTSAGGDAGTLHTQAAEGEVLLAGNVLGNANAGYRSGSFSSLSRTITDFTGLNAQLDLGGFRQSRRFEVNDGDINVSSTVSVQEFAAVANHGSINVDGTISTVGGNGGRIQLSAARNVTVSATGRLIARANASDGSGGTVFLETTGENGGRINIAAGSQIDVTGTGEGGRVVRLRAPQLGGDVAIDPVAGTILGARSVIAEAFRVYDNVYTIDQGVIDTVSADAISFMANAAAIQSRLGSGVTVAPGIELRSDADMELVQDWDLHDLRFGTDQSAGVLTLRAAGDLLINGNLSDGFDGATADAALLGGNSWTLNLTAGANTTSPDSLAVLSVGQLAAGKGSIIVGGTPDTIEYYKIQIASGPLAGTIEHRLYLKDGNGELVSINNDPPPGRYVELTRDAATGLYIDPFTNQLIQKDPVTGDYVETNNYGKVALPELYSDSNGADQFLNGEAPQITQYGQSRAVQWDNSTGYMVRTGTAGINIASGRDIVLQYAPSVIYTAGQSAAPIADFHAPTRLPYFAPGDMWTPMTGYYLEGGGDLLLRAQGNIIGASSDQLPNAWLWRYGTLDQATGDFRQLGNQGLGRDYEQTTWFVRFDKYQAGIGALGGGNVDISAGGDVNNLTVNLPNTGRVSGGYDGIERVLHTSGGGDLSVRAGGNIGSGIFYVAEGTAQLTAGGSFNSSRQVMAVRQNGFAPLAIRGYDLYTTLLTSSGDFNLQSGGDLNIDAVLDPMNIEQAQNNKNGGGGTFGPDNIQQYVGDDRLRELYGVAFMSYTPDAKVDLFSAGGDVNIWNNHGNLSLLQWRGSYMQPQHYFIRAQSPGVSIGGEVSALWPATLNAVAAAGDVVVKGGMYLAPAPKGNLSLLAKQNVLFGQGSRVDDPFAELNRDAQNYFPAYEDIFMSQSLMDALPDATNIRQTYGSIIDLNVLTQAGLSETGYNPVSQGWDELHVPDLHAGDTMPARIYAAEGDVVTTRQINVPKQMWVQAGRHVYFPYYTIQHNSEQDLSLIRAGDGLYFSGTGYVNVFGPGRLEIETGKDFWMPSNAKGVTSNRIVFSDPNPYDLTPGQPWHPDQAAADIAISAGYNQQPNYEAFENAYLNPELVADMAEYLLDDAGDGRELPIYLFDRIYARGNGSDSMFASPELAAGFVNYIRGMQGLPPLATAADQTAYLDQAWSFWLALPSTQQTAYDGLVPRMTAAEAKARGAKPEFYQPERREGLVNYVRRLQGLETLKTQEEQLAYLDQAWSYWNTLSNDYKTPLYRSTFFMELRTTGREVNDPDSDRHNTTFRGYDAIATLYPGAQKRDDEALSEGESRWAGDFETFASRVISNGGGKVEYVIPGGGFKLANVAATPGETGQPVSSGDRGNALRAGVITQDGGDINIFSKSSVTVNNSRILTTKGGNVMIWSSYGDIAAGKGAKTSISPQFYDYSLGNWLHMDRVPAGLPTGAGIGTLATQPGVPPADVDLIAPNGIVDAGDAGLRVSGNFNVFAVQILGTDNIDVQGVSTGLPVPPAAPPTSLNIDDAAAKATKVTGALLDSLKQVQDNAAIKAPSIIEVKVLGYGEECAEDRKDCETEAGSSKN</sequence>
<dbReference type="InterPro" id="IPR012334">
    <property type="entry name" value="Pectin_lyas_fold"/>
</dbReference>
<dbReference type="EMBL" id="JBHSDU010000015">
    <property type="protein sequence ID" value="MFC4313824.1"/>
    <property type="molecule type" value="Genomic_DNA"/>
</dbReference>
<organism evidence="3 4">
    <name type="scientific">Steroidobacter flavus</name>
    <dbReference type="NCBI Taxonomy" id="1842136"/>
    <lineage>
        <taxon>Bacteria</taxon>
        <taxon>Pseudomonadati</taxon>
        <taxon>Pseudomonadota</taxon>
        <taxon>Gammaproteobacteria</taxon>
        <taxon>Steroidobacterales</taxon>
        <taxon>Steroidobacteraceae</taxon>
        <taxon>Steroidobacter</taxon>
    </lineage>
</organism>
<dbReference type="PANTHER" id="PTHR12338">
    <property type="entry name" value="AUTOTRANSPORTER"/>
    <property type="match status" value="1"/>
</dbReference>
<dbReference type="InterPro" id="IPR050909">
    <property type="entry name" value="Bact_Autotransporter_VF"/>
</dbReference>
<dbReference type="Gene3D" id="2.160.20.10">
    <property type="entry name" value="Single-stranded right-handed beta-helix, Pectin lyase-like"/>
    <property type="match status" value="2"/>
</dbReference>
<dbReference type="RefSeq" id="WP_380604491.1">
    <property type="nucleotide sequence ID" value="NZ_JBHSDU010000015.1"/>
</dbReference>
<feature type="chain" id="PRO_5045849216" evidence="1">
    <location>
        <begin position="45"/>
        <end position="4111"/>
    </location>
</feature>
<evidence type="ECO:0000259" key="2">
    <source>
        <dbReference type="SMART" id="SM00912"/>
    </source>
</evidence>
<proteinExistence type="predicted"/>
<feature type="signal peptide" evidence="1">
    <location>
        <begin position="1"/>
        <end position="44"/>
    </location>
</feature>
<accession>A0ABV8T5V0</accession>
<gene>
    <name evidence="3" type="ORF">ACFPN2_32420</name>
</gene>
<evidence type="ECO:0000313" key="3">
    <source>
        <dbReference type="EMBL" id="MFC4313824.1"/>
    </source>
</evidence>
<dbReference type="InterPro" id="IPR008638">
    <property type="entry name" value="FhaB/CdiA-like_TPS"/>
</dbReference>
<protein>
    <submittedName>
        <fullName evidence="3">Filamentous hemagglutinin family protein</fullName>
    </submittedName>
</protein>
<feature type="domain" description="Filamentous haemagglutinin FhaB/tRNA nuclease CdiA-like TPS" evidence="2">
    <location>
        <begin position="177"/>
        <end position="270"/>
    </location>
</feature>
<reference evidence="4" key="1">
    <citation type="journal article" date="2019" name="Int. J. Syst. Evol. Microbiol.">
        <title>The Global Catalogue of Microorganisms (GCM) 10K type strain sequencing project: providing services to taxonomists for standard genome sequencing and annotation.</title>
        <authorList>
            <consortium name="The Broad Institute Genomics Platform"/>
            <consortium name="The Broad Institute Genome Sequencing Center for Infectious Disease"/>
            <person name="Wu L."/>
            <person name="Ma J."/>
        </authorList>
    </citation>
    <scope>NUCLEOTIDE SEQUENCE [LARGE SCALE GENOMIC DNA]</scope>
    <source>
        <strain evidence="4">CGMCC 1.10759</strain>
    </source>
</reference>
<dbReference type="Pfam" id="PF12545">
    <property type="entry name" value="DUF3739"/>
    <property type="match status" value="1"/>
</dbReference>
<dbReference type="InterPro" id="IPR021026">
    <property type="entry name" value="Filamn_hemagglutn_DUF3739"/>
</dbReference>
<feature type="domain" description="Filamentous haemagglutinin FhaB/tRNA nuclease CdiA-like TPS" evidence="2">
    <location>
        <begin position="72"/>
        <end position="176"/>
    </location>
</feature>
<comment type="caution">
    <text evidence="3">The sequence shown here is derived from an EMBL/GenBank/DDBJ whole genome shotgun (WGS) entry which is preliminary data.</text>
</comment>
<dbReference type="Proteomes" id="UP001595904">
    <property type="component" value="Unassembled WGS sequence"/>
</dbReference>
<keyword evidence="4" id="KW-1185">Reference proteome</keyword>
<keyword evidence="1" id="KW-0732">Signal</keyword>